<keyword evidence="5" id="KW-0805">Transcription regulation</keyword>
<keyword evidence="4" id="KW-0902">Two-component regulatory system</keyword>
<dbReference type="KEGG" id="rce:RC1_2158"/>
<keyword evidence="2" id="KW-0547">Nucleotide-binding</keyword>
<dbReference type="InterPro" id="IPR003593">
    <property type="entry name" value="AAA+_ATPase"/>
</dbReference>
<dbReference type="PROSITE" id="PS50045">
    <property type="entry name" value="SIGMA54_INTERACT_4"/>
    <property type="match status" value="1"/>
</dbReference>
<dbReference type="FunFam" id="3.40.50.300:FF:000006">
    <property type="entry name" value="DNA-binding transcriptional regulator NtrC"/>
    <property type="match status" value="1"/>
</dbReference>
<evidence type="ECO:0000256" key="9">
    <source>
        <dbReference type="PROSITE-ProRule" id="PRU00169"/>
    </source>
</evidence>
<dbReference type="STRING" id="414684.RC1_2158"/>
<dbReference type="Gene3D" id="1.10.10.60">
    <property type="entry name" value="Homeodomain-like"/>
    <property type="match status" value="1"/>
</dbReference>
<dbReference type="GO" id="GO:0005524">
    <property type="term" value="F:ATP binding"/>
    <property type="evidence" value="ECO:0007669"/>
    <property type="project" value="UniProtKB-KW"/>
</dbReference>
<organism evidence="13 14">
    <name type="scientific">Rhodospirillum centenum (strain ATCC 51521 / SW)</name>
    <dbReference type="NCBI Taxonomy" id="414684"/>
    <lineage>
        <taxon>Bacteria</taxon>
        <taxon>Pseudomonadati</taxon>
        <taxon>Pseudomonadota</taxon>
        <taxon>Alphaproteobacteria</taxon>
        <taxon>Rhodospirillales</taxon>
        <taxon>Rhodospirillaceae</taxon>
        <taxon>Rhodospirillum</taxon>
    </lineage>
</organism>
<dbReference type="InterPro" id="IPR058031">
    <property type="entry name" value="AAA_lid_NorR"/>
</dbReference>
<dbReference type="InterPro" id="IPR009057">
    <property type="entry name" value="Homeodomain-like_sf"/>
</dbReference>
<evidence type="ECO:0000256" key="1">
    <source>
        <dbReference type="ARBA" id="ARBA00022553"/>
    </source>
</evidence>
<dbReference type="RefSeq" id="WP_012567330.1">
    <property type="nucleotide sequence ID" value="NC_011420.2"/>
</dbReference>
<dbReference type="Pfam" id="PF25601">
    <property type="entry name" value="AAA_lid_14"/>
    <property type="match status" value="1"/>
</dbReference>
<dbReference type="SMART" id="SM00382">
    <property type="entry name" value="AAA"/>
    <property type="match status" value="1"/>
</dbReference>
<dbReference type="Proteomes" id="UP000001591">
    <property type="component" value="Chromosome"/>
</dbReference>
<evidence type="ECO:0000259" key="12">
    <source>
        <dbReference type="PROSITE" id="PS50110"/>
    </source>
</evidence>
<keyword evidence="8" id="KW-0804">Transcription</keyword>
<evidence type="ECO:0000259" key="11">
    <source>
        <dbReference type="PROSITE" id="PS50045"/>
    </source>
</evidence>
<keyword evidence="3" id="KW-0067">ATP-binding</keyword>
<evidence type="ECO:0000256" key="6">
    <source>
        <dbReference type="ARBA" id="ARBA00023125"/>
    </source>
</evidence>
<dbReference type="Pfam" id="PF00158">
    <property type="entry name" value="Sigma54_activat"/>
    <property type="match status" value="1"/>
</dbReference>
<feature type="domain" description="Response regulatory" evidence="12">
    <location>
        <begin position="11"/>
        <end position="125"/>
    </location>
</feature>
<dbReference type="EMBL" id="CP000613">
    <property type="protein sequence ID" value="ACI99545.1"/>
    <property type="molecule type" value="Genomic_DNA"/>
</dbReference>
<dbReference type="FunFam" id="1.10.8.60:FF:000120">
    <property type="entry name" value="Sigma-54-dependent Fis family transcriptional regulator"/>
    <property type="match status" value="1"/>
</dbReference>
<keyword evidence="7" id="KW-0010">Activator</keyword>
<protein>
    <submittedName>
        <fullName evidence="13">Luminescence regulatory protein LuxO</fullName>
    </submittedName>
</protein>
<proteinExistence type="predicted"/>
<feature type="modified residue" description="4-aspartylphosphate" evidence="9">
    <location>
        <position position="60"/>
    </location>
</feature>
<keyword evidence="6" id="KW-0238">DNA-binding</keyword>
<dbReference type="HOGENOM" id="CLU_000445_0_6_5"/>
<gene>
    <name evidence="13" type="primary">luxO</name>
    <name evidence="13" type="ordered locus">RC1_2158</name>
</gene>
<dbReference type="Gene3D" id="3.40.50.300">
    <property type="entry name" value="P-loop containing nucleotide triphosphate hydrolases"/>
    <property type="match status" value="1"/>
</dbReference>
<evidence type="ECO:0000256" key="4">
    <source>
        <dbReference type="ARBA" id="ARBA00023012"/>
    </source>
</evidence>
<dbReference type="GO" id="GO:0043565">
    <property type="term" value="F:sequence-specific DNA binding"/>
    <property type="evidence" value="ECO:0007669"/>
    <property type="project" value="InterPro"/>
</dbReference>
<evidence type="ECO:0000256" key="2">
    <source>
        <dbReference type="ARBA" id="ARBA00022741"/>
    </source>
</evidence>
<keyword evidence="14" id="KW-1185">Reference proteome</keyword>
<dbReference type="GO" id="GO:0006355">
    <property type="term" value="P:regulation of DNA-templated transcription"/>
    <property type="evidence" value="ECO:0007669"/>
    <property type="project" value="InterPro"/>
</dbReference>
<dbReference type="Gene3D" id="1.10.8.60">
    <property type="match status" value="1"/>
</dbReference>
<evidence type="ECO:0000256" key="3">
    <source>
        <dbReference type="ARBA" id="ARBA00022840"/>
    </source>
</evidence>
<sequence length="479" mass="52045">MTGKSGATADTILLVEDTLPLARVYREYLEAEGHPVEQVETGAAAVDAAGRPGIGVIVLDLKLPDTDGLDVLKQLRARHPDLPVIVVTAHGSISLAVEAMREGAADFLVKPFNAARLTVTVRNARERRLLASMVERYRRDLDRDRFHDFIGASAEMQTVYRTIEAVAPSRASVFLTGESGTGKELAADAIHKASPRRAGPFVAINCAAIPKDLLESEIFGHVKGAFSGATSDRVGAARQADGGTLFLDEVCEMPPELQPKLLRFIQTGLVQPVGGSKPEKVDVRFVSATNRDPLAEVQAGRFREDLYYRLHVVPVHLPPLREREDDAILIARTLLHRMSAEEGKQFRGFAPEVEAAIRSYDWPGNVRHLENVLRNIVVLNDGPLVTAAMLPDPLRSFHPAPARSGRPSTAATMTGGPETATAAATAEPGIRPLWMTEKEEILRALAATGNDVPKAAALLEISPSTVYRKIQLWKTEERG</sequence>
<dbReference type="InterPro" id="IPR002197">
    <property type="entry name" value="HTH_Fis"/>
</dbReference>
<evidence type="ECO:0000256" key="8">
    <source>
        <dbReference type="ARBA" id="ARBA00023163"/>
    </source>
</evidence>
<dbReference type="InterPro" id="IPR027417">
    <property type="entry name" value="P-loop_NTPase"/>
</dbReference>
<feature type="compositionally biased region" description="Low complexity" evidence="10">
    <location>
        <begin position="409"/>
        <end position="427"/>
    </location>
</feature>
<dbReference type="PANTHER" id="PTHR32071:SF117">
    <property type="entry name" value="PTS-DEPENDENT DIHYDROXYACETONE KINASE OPERON REGULATORY PROTEIN-RELATED"/>
    <property type="match status" value="1"/>
</dbReference>
<dbReference type="CDD" id="cd00009">
    <property type="entry name" value="AAA"/>
    <property type="match status" value="1"/>
</dbReference>
<dbReference type="SUPFAM" id="SSF46689">
    <property type="entry name" value="Homeodomain-like"/>
    <property type="match status" value="1"/>
</dbReference>
<evidence type="ECO:0000256" key="10">
    <source>
        <dbReference type="SAM" id="MobiDB-lite"/>
    </source>
</evidence>
<dbReference type="OrthoDB" id="9770562at2"/>
<evidence type="ECO:0000256" key="7">
    <source>
        <dbReference type="ARBA" id="ARBA00023159"/>
    </source>
</evidence>
<evidence type="ECO:0000313" key="13">
    <source>
        <dbReference type="EMBL" id="ACI99545.1"/>
    </source>
</evidence>
<dbReference type="InterPro" id="IPR001789">
    <property type="entry name" value="Sig_transdc_resp-reg_receiver"/>
</dbReference>
<dbReference type="PANTHER" id="PTHR32071">
    <property type="entry name" value="TRANSCRIPTIONAL REGULATORY PROTEIN"/>
    <property type="match status" value="1"/>
</dbReference>
<dbReference type="Pfam" id="PF02954">
    <property type="entry name" value="HTH_8"/>
    <property type="match status" value="1"/>
</dbReference>
<dbReference type="InterPro" id="IPR025943">
    <property type="entry name" value="Sigma_54_int_dom_ATP-bd_2"/>
</dbReference>
<feature type="region of interest" description="Disordered" evidence="10">
    <location>
        <begin position="399"/>
        <end position="427"/>
    </location>
</feature>
<dbReference type="InterPro" id="IPR011006">
    <property type="entry name" value="CheY-like_superfamily"/>
</dbReference>
<dbReference type="GO" id="GO:0000160">
    <property type="term" value="P:phosphorelay signal transduction system"/>
    <property type="evidence" value="ECO:0007669"/>
    <property type="project" value="UniProtKB-KW"/>
</dbReference>
<dbReference type="InterPro" id="IPR002078">
    <property type="entry name" value="Sigma_54_int"/>
</dbReference>
<dbReference type="SUPFAM" id="SSF52540">
    <property type="entry name" value="P-loop containing nucleoside triphosphate hydrolases"/>
    <property type="match status" value="1"/>
</dbReference>
<evidence type="ECO:0000313" key="14">
    <source>
        <dbReference type="Proteomes" id="UP000001591"/>
    </source>
</evidence>
<accession>B6IP43</accession>
<reference evidence="13 14" key="1">
    <citation type="journal article" date="2010" name="BMC Genomics">
        <title>Metabolic flexibility revealed in the genome of the cyst-forming alpha-1 proteobacterium Rhodospirillum centenum.</title>
        <authorList>
            <person name="Lu Y.K."/>
            <person name="Marden J."/>
            <person name="Han M."/>
            <person name="Swingley W.D."/>
            <person name="Mastrian S.D."/>
            <person name="Chowdhury S.R."/>
            <person name="Hao J."/>
            <person name="Helmy T."/>
            <person name="Kim S."/>
            <person name="Kurdoglu A.A."/>
            <person name="Matthies H.J."/>
            <person name="Rollo D."/>
            <person name="Stothard P."/>
            <person name="Blankenship R.E."/>
            <person name="Bauer C.E."/>
            <person name="Touchman J.W."/>
        </authorList>
    </citation>
    <scope>NUCLEOTIDE SEQUENCE [LARGE SCALE GENOMIC DNA]</scope>
    <source>
        <strain evidence="14">ATCC 51521 / SW</strain>
    </source>
</reference>
<dbReference type="Pfam" id="PF00072">
    <property type="entry name" value="Response_reg"/>
    <property type="match status" value="1"/>
</dbReference>
<dbReference type="eggNOG" id="COG2204">
    <property type="taxonomic scope" value="Bacteria"/>
</dbReference>
<dbReference type="SUPFAM" id="SSF52172">
    <property type="entry name" value="CheY-like"/>
    <property type="match status" value="1"/>
</dbReference>
<dbReference type="Gene3D" id="3.40.50.2300">
    <property type="match status" value="1"/>
</dbReference>
<dbReference type="AlphaFoldDB" id="B6IP43"/>
<feature type="domain" description="Sigma-54 factor interaction" evidence="11">
    <location>
        <begin position="149"/>
        <end position="378"/>
    </location>
</feature>
<evidence type="ECO:0000256" key="5">
    <source>
        <dbReference type="ARBA" id="ARBA00023015"/>
    </source>
</evidence>
<keyword evidence="1 9" id="KW-0597">Phosphoprotein</keyword>
<dbReference type="CDD" id="cd17572">
    <property type="entry name" value="REC_NtrC1-like"/>
    <property type="match status" value="1"/>
</dbReference>
<dbReference type="SMART" id="SM00448">
    <property type="entry name" value="REC"/>
    <property type="match status" value="1"/>
</dbReference>
<dbReference type="PROSITE" id="PS00676">
    <property type="entry name" value="SIGMA54_INTERACT_2"/>
    <property type="match status" value="1"/>
</dbReference>
<name>B6IP43_RHOCS</name>
<dbReference type="PROSITE" id="PS50110">
    <property type="entry name" value="RESPONSE_REGULATORY"/>
    <property type="match status" value="1"/>
</dbReference>